<dbReference type="Proteomes" id="UP000352088">
    <property type="component" value="Unassembled WGS sequence"/>
</dbReference>
<dbReference type="Proteomes" id="UP000333665">
    <property type="component" value="Unassembled WGS sequence"/>
</dbReference>
<dbReference type="EMBL" id="AACRQU010000001">
    <property type="protein sequence ID" value="EAL8415998.1"/>
    <property type="molecule type" value="Genomic_DNA"/>
</dbReference>
<reference evidence="7 11" key="1">
    <citation type="submission" date="2018-08" db="EMBL/GenBank/DDBJ databases">
        <authorList>
            <consortium name="NARMS: The National Antimicrobial Resistance Monitoring System"/>
        </authorList>
    </citation>
    <scope>NUCLEOTIDE SEQUENCE [LARGE SCALE GENOMIC DNA]</scope>
    <source>
        <strain evidence="6 11">CVM N17C171</strain>
        <strain evidence="4 8">CVM N17C548</strain>
        <strain evidence="2 9">FSIS11807978</strain>
        <strain evidence="5 7">FSIS11812579</strain>
        <strain evidence="1 12">FSIS1609200</strain>
        <strain evidence="3 10">FSIS1711007</strain>
    </source>
</reference>
<dbReference type="EMBL" id="AACGUZ010000002">
    <property type="protein sequence ID" value="EAK5102918.1"/>
    <property type="molecule type" value="Genomic_DNA"/>
</dbReference>
<sequence length="95" mass="11115">MNILNEAMKVLKLNLKPFDLTNLTKKKTYLCALNDENLLLIYTGKARFINKDAIFINNLANDFDLKYKYFFTKSPLCSKAKHYLEEKGFHIHAIL</sequence>
<dbReference type="KEGG" id="ccoo:ATE51_03424"/>
<dbReference type="GeneID" id="66544603"/>
<dbReference type="KEGG" id="ccof:VC76_02070"/>
<evidence type="ECO:0000313" key="11">
    <source>
        <dbReference type="Proteomes" id="UP000411403"/>
    </source>
</evidence>
<evidence type="ECO:0000313" key="2">
    <source>
        <dbReference type="EMBL" id="EAK4357932.1"/>
    </source>
</evidence>
<evidence type="ECO:0000313" key="7">
    <source>
        <dbReference type="Proteomes" id="UP000333665"/>
    </source>
</evidence>
<evidence type="ECO:0000313" key="4">
    <source>
        <dbReference type="EMBL" id="EAL6850846.1"/>
    </source>
</evidence>
<comment type="caution">
    <text evidence="6">The sequence shown here is derived from an EMBL/GenBank/DDBJ whole genome shotgun (WGS) entry which is preliminary data.</text>
</comment>
<dbReference type="EMBL" id="AACSIE010000004">
    <property type="protein sequence ID" value="EAL9204630.1"/>
    <property type="molecule type" value="Genomic_DNA"/>
</dbReference>
<dbReference type="RefSeq" id="WP_002778340.1">
    <property type="nucleotide sequence ID" value="NZ_AANHVQ020000005.1"/>
</dbReference>
<dbReference type="OrthoDB" id="5356216at2"/>
<proteinExistence type="predicted"/>
<evidence type="ECO:0000313" key="8">
    <source>
        <dbReference type="Proteomes" id="UP000352088"/>
    </source>
</evidence>
<evidence type="ECO:0000313" key="12">
    <source>
        <dbReference type="Proteomes" id="UP000557830"/>
    </source>
</evidence>
<protein>
    <submittedName>
        <fullName evidence="6">Tram-like protein</fullName>
    </submittedName>
</protein>
<dbReference type="Proteomes" id="UP000557830">
    <property type="component" value="Unassembled WGS sequence"/>
</dbReference>
<dbReference type="Proteomes" id="UP000411403">
    <property type="component" value="Unassembled WGS sequence"/>
</dbReference>
<dbReference type="AlphaFoldDB" id="A0A0Q2IZH8"/>
<dbReference type="Proteomes" id="UP000365807">
    <property type="component" value="Unassembled WGS sequence"/>
</dbReference>
<evidence type="ECO:0000313" key="10">
    <source>
        <dbReference type="Proteomes" id="UP000409545"/>
    </source>
</evidence>
<evidence type="ECO:0000313" key="1">
    <source>
        <dbReference type="EMBL" id="EAJ1076204.1"/>
    </source>
</evidence>
<name>A0A0Q2IZH8_CAMCO</name>
<dbReference type="EMBL" id="AACGFG010000003">
    <property type="protein sequence ID" value="EAK4357932.1"/>
    <property type="molecule type" value="Genomic_DNA"/>
</dbReference>
<evidence type="ECO:0000313" key="9">
    <source>
        <dbReference type="Proteomes" id="UP000365807"/>
    </source>
</evidence>
<organism evidence="6 11">
    <name type="scientific">Campylobacter coli</name>
    <dbReference type="NCBI Taxonomy" id="195"/>
    <lineage>
        <taxon>Bacteria</taxon>
        <taxon>Pseudomonadati</taxon>
        <taxon>Campylobacterota</taxon>
        <taxon>Epsilonproteobacteria</taxon>
        <taxon>Campylobacterales</taxon>
        <taxon>Campylobacteraceae</taxon>
        <taxon>Campylobacter</taxon>
    </lineage>
</organism>
<dbReference type="EMBL" id="AABUYW010000001">
    <property type="protein sequence ID" value="EAJ1076204.1"/>
    <property type="molecule type" value="Genomic_DNA"/>
</dbReference>
<dbReference type="EMBL" id="AACQHW010000004">
    <property type="protein sequence ID" value="EAL6850846.1"/>
    <property type="molecule type" value="Genomic_DNA"/>
</dbReference>
<dbReference type="STRING" id="195.ATE51_03424"/>
<accession>A0A0Q2IZH8</accession>
<evidence type="ECO:0000313" key="3">
    <source>
        <dbReference type="EMBL" id="EAK5102918.1"/>
    </source>
</evidence>
<dbReference type="Proteomes" id="UP000409545">
    <property type="component" value="Unassembled WGS sequence"/>
</dbReference>
<gene>
    <name evidence="3" type="ORF">B9Q54_01325</name>
    <name evidence="1" type="ORF">BU953_00955</name>
    <name evidence="2" type="ORF">C6T04_03170</name>
    <name evidence="4" type="ORF">DSX26_05105</name>
    <name evidence="5" type="ORF">DYF97_00975</name>
    <name evidence="6" type="ORF">DYU70_05575</name>
</gene>
<evidence type="ECO:0000313" key="6">
    <source>
        <dbReference type="EMBL" id="EAL9204630.1"/>
    </source>
</evidence>
<evidence type="ECO:0000313" key="5">
    <source>
        <dbReference type="EMBL" id="EAL8415998.1"/>
    </source>
</evidence>